<evidence type="ECO:0000313" key="2">
    <source>
        <dbReference type="EMBL" id="SJL14087.1"/>
    </source>
</evidence>
<dbReference type="AlphaFoldDB" id="A0A284RZB9"/>
<proteinExistence type="predicted"/>
<name>A0A284RZB9_ARMOS</name>
<keyword evidence="1" id="KW-0175">Coiled coil</keyword>
<reference evidence="3" key="1">
    <citation type="journal article" date="2017" name="Nat. Ecol. Evol.">
        <title>Genome expansion and lineage-specific genetic innovations in the forest pathogenic fungi Armillaria.</title>
        <authorList>
            <person name="Sipos G."/>
            <person name="Prasanna A.N."/>
            <person name="Walter M.C."/>
            <person name="O'Connor E."/>
            <person name="Balint B."/>
            <person name="Krizsan K."/>
            <person name="Kiss B."/>
            <person name="Hess J."/>
            <person name="Varga T."/>
            <person name="Slot J."/>
            <person name="Riley R."/>
            <person name="Boka B."/>
            <person name="Rigling D."/>
            <person name="Barry K."/>
            <person name="Lee J."/>
            <person name="Mihaltcheva S."/>
            <person name="LaButti K."/>
            <person name="Lipzen A."/>
            <person name="Waldron R."/>
            <person name="Moloney N.M."/>
            <person name="Sperisen C."/>
            <person name="Kredics L."/>
            <person name="Vagvoelgyi C."/>
            <person name="Patrignani A."/>
            <person name="Fitzpatrick D."/>
            <person name="Nagy I."/>
            <person name="Doyle S."/>
            <person name="Anderson J.B."/>
            <person name="Grigoriev I.V."/>
            <person name="Gueldener U."/>
            <person name="Muensterkoetter M."/>
            <person name="Nagy L.G."/>
        </authorList>
    </citation>
    <scope>NUCLEOTIDE SEQUENCE [LARGE SCALE GENOMIC DNA]</scope>
    <source>
        <strain evidence="3">C18/9</strain>
    </source>
</reference>
<organism evidence="2 3">
    <name type="scientific">Armillaria ostoyae</name>
    <name type="common">Armillaria root rot fungus</name>
    <dbReference type="NCBI Taxonomy" id="47428"/>
    <lineage>
        <taxon>Eukaryota</taxon>
        <taxon>Fungi</taxon>
        <taxon>Dikarya</taxon>
        <taxon>Basidiomycota</taxon>
        <taxon>Agaricomycotina</taxon>
        <taxon>Agaricomycetes</taxon>
        <taxon>Agaricomycetidae</taxon>
        <taxon>Agaricales</taxon>
        <taxon>Marasmiineae</taxon>
        <taxon>Physalacriaceae</taxon>
        <taxon>Armillaria</taxon>
    </lineage>
</organism>
<evidence type="ECO:0000256" key="1">
    <source>
        <dbReference type="SAM" id="Coils"/>
    </source>
</evidence>
<dbReference type="PANTHER" id="PTHR14187">
    <property type="entry name" value="ALPHA KINASE/ELONGATION FACTOR 2 KINASE"/>
    <property type="match status" value="1"/>
</dbReference>
<accession>A0A284RZB9</accession>
<evidence type="ECO:0000313" key="3">
    <source>
        <dbReference type="Proteomes" id="UP000219338"/>
    </source>
</evidence>
<feature type="coiled-coil region" evidence="1">
    <location>
        <begin position="156"/>
        <end position="197"/>
    </location>
</feature>
<keyword evidence="3" id="KW-1185">Reference proteome</keyword>
<sequence>MAEKLRGSQYEGEVELIAKCFGETTMRRFGPGNADGPAFIQFGSMRDRDPQVDIRNGRLRLAGSDVASFFEPEVSSILREIDNHRFKAKISVSSLFLVGSFAANDWLFQKIREHVEPSGVSVARPEGDMDKTVADGAVSFYIRNIVSARPSESLLVRELQEQVRALIREKEELKQELLGTREALTREREEIRRLRNARAEVDIWYRSGRRICQDEM</sequence>
<dbReference type="EMBL" id="FUEG01000022">
    <property type="protein sequence ID" value="SJL14087.1"/>
    <property type="molecule type" value="Genomic_DNA"/>
</dbReference>
<gene>
    <name evidence="2" type="ORF">ARMOST_17542</name>
</gene>
<dbReference type="OrthoDB" id="2963168at2759"/>
<dbReference type="STRING" id="47428.A0A284RZB9"/>
<dbReference type="Proteomes" id="UP000219338">
    <property type="component" value="Unassembled WGS sequence"/>
</dbReference>
<protein>
    <submittedName>
        <fullName evidence="2">Uncharacterized protein</fullName>
    </submittedName>
</protein>
<dbReference type="PANTHER" id="PTHR14187:SF5">
    <property type="entry name" value="HEAT SHOCK 70 KDA PROTEIN 12A"/>
    <property type="match status" value="1"/>
</dbReference>